<dbReference type="OMA" id="ITHTMIA"/>
<sequence length="398" mass="44720">MKGSVLKRKAMMGGVKTRTDAPNHLHNSALMVQNKFTTELQQAVDNPGQAGQSLSQYENIRQIGQGSSGEVYLVRRKSDNTFWVSKQVKLSQAQGKMSMPSSDRAAIMHRRAREAVLQEVRMMEGISSQHIIRFEASFVGVDEIFIVMEYAENGSVADMISQAHNRHDCINESDVWKCFIQVIAGLQVLHSLNIVHRDIKPANILVDKNNNFKIADLGIALRIGNTVQGRIRHAKGGTIMCMAPEVNIVLIILSFLFFLQICMDKPFDSRVDVWSLGCTIYEMGALEPAFYVNTGQLETVRDQVIENFVTKIQDIKAVKELHLERSIFSLPWGLGSALETLVTSCLTYDQNKRPFAHQILLEHIVKEKITELGLTLDTVQRQLNWMDSDTPTDGSDLC</sequence>
<proteinExistence type="predicted"/>
<evidence type="ECO:0000256" key="3">
    <source>
        <dbReference type="ARBA" id="ARBA00022777"/>
    </source>
</evidence>
<dbReference type="EnsemblProtists" id="EKX35477">
    <property type="protein sequence ID" value="EKX35477"/>
    <property type="gene ID" value="GUITHDRAFT_118393"/>
</dbReference>
<protein>
    <recommendedName>
        <fullName evidence="6">Protein kinase domain-containing protein</fullName>
    </recommendedName>
</protein>
<dbReference type="Proteomes" id="UP000011087">
    <property type="component" value="Unassembled WGS sequence"/>
</dbReference>
<accession>L1IHA9</accession>
<keyword evidence="9" id="KW-1185">Reference proteome</keyword>
<gene>
    <name evidence="7" type="ORF">GUITHDRAFT_118393</name>
</gene>
<dbReference type="AlphaFoldDB" id="L1IHA9"/>
<dbReference type="HOGENOM" id="CLU_693459_0_0_1"/>
<reference evidence="9" key="2">
    <citation type="submission" date="2012-11" db="EMBL/GenBank/DDBJ databases">
        <authorList>
            <person name="Kuo A."/>
            <person name="Curtis B.A."/>
            <person name="Tanifuji G."/>
            <person name="Burki F."/>
            <person name="Gruber A."/>
            <person name="Irimia M."/>
            <person name="Maruyama S."/>
            <person name="Arias M.C."/>
            <person name="Ball S.G."/>
            <person name="Gile G.H."/>
            <person name="Hirakawa Y."/>
            <person name="Hopkins J.F."/>
            <person name="Rensing S.A."/>
            <person name="Schmutz J."/>
            <person name="Symeonidi A."/>
            <person name="Elias M."/>
            <person name="Eveleigh R.J."/>
            <person name="Herman E.K."/>
            <person name="Klute M.J."/>
            <person name="Nakayama T."/>
            <person name="Obornik M."/>
            <person name="Reyes-Prieto A."/>
            <person name="Armbrust E.V."/>
            <person name="Aves S.J."/>
            <person name="Beiko R.G."/>
            <person name="Coutinho P."/>
            <person name="Dacks J.B."/>
            <person name="Durnford D.G."/>
            <person name="Fast N.M."/>
            <person name="Green B.R."/>
            <person name="Grisdale C."/>
            <person name="Hempe F."/>
            <person name="Henrissat B."/>
            <person name="Hoppner M.P."/>
            <person name="Ishida K.-I."/>
            <person name="Kim E."/>
            <person name="Koreny L."/>
            <person name="Kroth P.G."/>
            <person name="Liu Y."/>
            <person name="Malik S.-B."/>
            <person name="Maier U.G."/>
            <person name="McRose D."/>
            <person name="Mock T."/>
            <person name="Neilson J.A."/>
            <person name="Onodera N.T."/>
            <person name="Poole A.M."/>
            <person name="Pritham E.J."/>
            <person name="Richards T.A."/>
            <person name="Rocap G."/>
            <person name="Roy S.W."/>
            <person name="Sarai C."/>
            <person name="Schaack S."/>
            <person name="Shirato S."/>
            <person name="Slamovits C.H."/>
            <person name="Spencer D.F."/>
            <person name="Suzuki S."/>
            <person name="Worden A.Z."/>
            <person name="Zauner S."/>
            <person name="Barry K."/>
            <person name="Bell C."/>
            <person name="Bharti A.K."/>
            <person name="Crow J.A."/>
            <person name="Grimwood J."/>
            <person name="Kramer R."/>
            <person name="Lindquist E."/>
            <person name="Lucas S."/>
            <person name="Salamov A."/>
            <person name="McFadden G.I."/>
            <person name="Lane C.E."/>
            <person name="Keeling P.J."/>
            <person name="Gray M.W."/>
            <person name="Grigoriev I.V."/>
            <person name="Archibald J.M."/>
        </authorList>
    </citation>
    <scope>NUCLEOTIDE SEQUENCE</scope>
    <source>
        <strain evidence="9">CCMP2712</strain>
    </source>
</reference>
<dbReference type="PaxDb" id="55529-EKX35477"/>
<evidence type="ECO:0000256" key="1">
    <source>
        <dbReference type="ARBA" id="ARBA00022679"/>
    </source>
</evidence>
<dbReference type="Gene3D" id="3.30.200.20">
    <property type="entry name" value="Phosphorylase Kinase, domain 1"/>
    <property type="match status" value="1"/>
</dbReference>
<dbReference type="SUPFAM" id="SSF56112">
    <property type="entry name" value="Protein kinase-like (PK-like)"/>
    <property type="match status" value="1"/>
</dbReference>
<dbReference type="InterPro" id="IPR008271">
    <property type="entry name" value="Ser/Thr_kinase_AS"/>
</dbReference>
<evidence type="ECO:0000313" key="7">
    <source>
        <dbReference type="EMBL" id="EKX35477.1"/>
    </source>
</evidence>
<keyword evidence="3" id="KW-0418">Kinase</keyword>
<evidence type="ECO:0000256" key="2">
    <source>
        <dbReference type="ARBA" id="ARBA00022741"/>
    </source>
</evidence>
<dbReference type="OrthoDB" id="310217at2759"/>
<dbReference type="PROSITE" id="PS50011">
    <property type="entry name" value="PROTEIN_KINASE_DOM"/>
    <property type="match status" value="1"/>
</dbReference>
<evidence type="ECO:0000256" key="5">
    <source>
        <dbReference type="SAM" id="Phobius"/>
    </source>
</evidence>
<keyword evidence="2" id="KW-0547">Nucleotide-binding</keyword>
<keyword evidence="5" id="KW-0812">Transmembrane</keyword>
<reference evidence="8" key="3">
    <citation type="submission" date="2016-03" db="UniProtKB">
        <authorList>
            <consortium name="EnsemblProtists"/>
        </authorList>
    </citation>
    <scope>IDENTIFICATION</scope>
</reference>
<dbReference type="eggNOG" id="KOG0589">
    <property type="taxonomic scope" value="Eukaryota"/>
</dbReference>
<dbReference type="EMBL" id="JH993090">
    <property type="protein sequence ID" value="EKX35477.1"/>
    <property type="molecule type" value="Genomic_DNA"/>
</dbReference>
<keyword evidence="4" id="KW-0067">ATP-binding</keyword>
<dbReference type="RefSeq" id="XP_005822457.1">
    <property type="nucleotide sequence ID" value="XM_005822400.1"/>
</dbReference>
<dbReference type="PANTHER" id="PTHR43671:SF92">
    <property type="entry name" value="SERINE_THREONINE-PROTEIN KINASE NEK10"/>
    <property type="match status" value="1"/>
</dbReference>
<keyword evidence="1" id="KW-0808">Transferase</keyword>
<dbReference type="GO" id="GO:0005524">
    <property type="term" value="F:ATP binding"/>
    <property type="evidence" value="ECO:0007669"/>
    <property type="project" value="UniProtKB-KW"/>
</dbReference>
<dbReference type="PROSITE" id="PS00108">
    <property type="entry name" value="PROTEIN_KINASE_ST"/>
    <property type="match status" value="1"/>
</dbReference>
<evidence type="ECO:0000256" key="4">
    <source>
        <dbReference type="ARBA" id="ARBA00022840"/>
    </source>
</evidence>
<feature type="transmembrane region" description="Helical" evidence="5">
    <location>
        <begin position="239"/>
        <end position="259"/>
    </location>
</feature>
<keyword evidence="5" id="KW-0472">Membrane</keyword>
<feature type="domain" description="Protein kinase" evidence="6">
    <location>
        <begin position="57"/>
        <end position="366"/>
    </location>
</feature>
<dbReference type="Gene3D" id="1.10.510.10">
    <property type="entry name" value="Transferase(Phosphotransferase) domain 1"/>
    <property type="match status" value="1"/>
</dbReference>
<dbReference type="GO" id="GO:0004674">
    <property type="term" value="F:protein serine/threonine kinase activity"/>
    <property type="evidence" value="ECO:0007669"/>
    <property type="project" value="TreeGrafter"/>
</dbReference>
<dbReference type="PANTHER" id="PTHR43671">
    <property type="entry name" value="SERINE/THREONINE-PROTEIN KINASE NEK"/>
    <property type="match status" value="1"/>
</dbReference>
<evidence type="ECO:0000313" key="8">
    <source>
        <dbReference type="EnsemblProtists" id="EKX35477"/>
    </source>
</evidence>
<dbReference type="STRING" id="905079.L1IHA9"/>
<reference evidence="7 9" key="1">
    <citation type="journal article" date="2012" name="Nature">
        <title>Algal genomes reveal evolutionary mosaicism and the fate of nucleomorphs.</title>
        <authorList>
            <consortium name="DOE Joint Genome Institute"/>
            <person name="Curtis B.A."/>
            <person name="Tanifuji G."/>
            <person name="Burki F."/>
            <person name="Gruber A."/>
            <person name="Irimia M."/>
            <person name="Maruyama S."/>
            <person name="Arias M.C."/>
            <person name="Ball S.G."/>
            <person name="Gile G.H."/>
            <person name="Hirakawa Y."/>
            <person name="Hopkins J.F."/>
            <person name="Kuo A."/>
            <person name="Rensing S.A."/>
            <person name="Schmutz J."/>
            <person name="Symeonidi A."/>
            <person name="Elias M."/>
            <person name="Eveleigh R.J."/>
            <person name="Herman E.K."/>
            <person name="Klute M.J."/>
            <person name="Nakayama T."/>
            <person name="Obornik M."/>
            <person name="Reyes-Prieto A."/>
            <person name="Armbrust E.V."/>
            <person name="Aves S.J."/>
            <person name="Beiko R.G."/>
            <person name="Coutinho P."/>
            <person name="Dacks J.B."/>
            <person name="Durnford D.G."/>
            <person name="Fast N.M."/>
            <person name="Green B.R."/>
            <person name="Grisdale C.J."/>
            <person name="Hempel F."/>
            <person name="Henrissat B."/>
            <person name="Hoppner M.P."/>
            <person name="Ishida K."/>
            <person name="Kim E."/>
            <person name="Koreny L."/>
            <person name="Kroth P.G."/>
            <person name="Liu Y."/>
            <person name="Malik S.B."/>
            <person name="Maier U.G."/>
            <person name="McRose D."/>
            <person name="Mock T."/>
            <person name="Neilson J.A."/>
            <person name="Onodera N.T."/>
            <person name="Poole A.M."/>
            <person name="Pritham E.J."/>
            <person name="Richards T.A."/>
            <person name="Rocap G."/>
            <person name="Roy S.W."/>
            <person name="Sarai C."/>
            <person name="Schaack S."/>
            <person name="Shirato S."/>
            <person name="Slamovits C.H."/>
            <person name="Spencer D.F."/>
            <person name="Suzuki S."/>
            <person name="Worden A.Z."/>
            <person name="Zauner S."/>
            <person name="Barry K."/>
            <person name="Bell C."/>
            <person name="Bharti A.K."/>
            <person name="Crow J.A."/>
            <person name="Grimwood J."/>
            <person name="Kramer R."/>
            <person name="Lindquist E."/>
            <person name="Lucas S."/>
            <person name="Salamov A."/>
            <person name="McFadden G.I."/>
            <person name="Lane C.E."/>
            <person name="Keeling P.J."/>
            <person name="Gray M.W."/>
            <person name="Grigoriev I.V."/>
            <person name="Archibald J.M."/>
        </authorList>
    </citation>
    <scope>NUCLEOTIDE SEQUENCE</scope>
    <source>
        <strain evidence="7 9">CCMP2712</strain>
    </source>
</reference>
<keyword evidence="5" id="KW-1133">Transmembrane helix</keyword>
<evidence type="ECO:0000259" key="6">
    <source>
        <dbReference type="PROSITE" id="PS50011"/>
    </source>
</evidence>
<dbReference type="GeneID" id="17292182"/>
<dbReference type="Pfam" id="PF00069">
    <property type="entry name" value="Pkinase"/>
    <property type="match status" value="1"/>
</dbReference>
<dbReference type="SMART" id="SM00220">
    <property type="entry name" value="S_TKc"/>
    <property type="match status" value="1"/>
</dbReference>
<name>L1IHA9_GUITC</name>
<dbReference type="KEGG" id="gtt:GUITHDRAFT_118393"/>
<dbReference type="InterPro" id="IPR000719">
    <property type="entry name" value="Prot_kinase_dom"/>
</dbReference>
<dbReference type="InterPro" id="IPR011009">
    <property type="entry name" value="Kinase-like_dom_sf"/>
</dbReference>
<dbReference type="InterPro" id="IPR050660">
    <property type="entry name" value="NEK_Ser/Thr_kinase"/>
</dbReference>
<organism evidence="7">
    <name type="scientific">Guillardia theta (strain CCMP2712)</name>
    <name type="common">Cryptophyte</name>
    <dbReference type="NCBI Taxonomy" id="905079"/>
    <lineage>
        <taxon>Eukaryota</taxon>
        <taxon>Cryptophyceae</taxon>
        <taxon>Pyrenomonadales</taxon>
        <taxon>Geminigeraceae</taxon>
        <taxon>Guillardia</taxon>
    </lineage>
</organism>
<evidence type="ECO:0000313" key="9">
    <source>
        <dbReference type="Proteomes" id="UP000011087"/>
    </source>
</evidence>